<reference evidence="1" key="1">
    <citation type="submission" date="2020-08" db="EMBL/GenBank/DDBJ databases">
        <title>Whole genome shotgun sequence of Polymorphospora rubra NBRC 101157.</title>
        <authorList>
            <person name="Komaki H."/>
            <person name="Tamura T."/>
        </authorList>
    </citation>
    <scope>NUCLEOTIDE SEQUENCE</scope>
    <source>
        <strain evidence="1">NBRC 101157</strain>
    </source>
</reference>
<dbReference type="AlphaFoldDB" id="A0A810N7H3"/>
<evidence type="ECO:0000313" key="2">
    <source>
        <dbReference type="Proteomes" id="UP000680866"/>
    </source>
</evidence>
<evidence type="ECO:0008006" key="3">
    <source>
        <dbReference type="Google" id="ProtNLM"/>
    </source>
</evidence>
<dbReference type="SUPFAM" id="SSF51905">
    <property type="entry name" value="FAD/NAD(P)-binding domain"/>
    <property type="match status" value="1"/>
</dbReference>
<dbReference type="PANTHER" id="PTHR43422">
    <property type="entry name" value="THIAMINE THIAZOLE SYNTHASE"/>
    <property type="match status" value="1"/>
</dbReference>
<dbReference type="InterPro" id="IPR036188">
    <property type="entry name" value="FAD/NAD-bd_sf"/>
</dbReference>
<keyword evidence="2" id="KW-1185">Reference proteome</keyword>
<dbReference type="PRINTS" id="PR00420">
    <property type="entry name" value="RNGMNOXGNASE"/>
</dbReference>
<accession>A0A810N7H3</accession>
<dbReference type="EMBL" id="AP023359">
    <property type="protein sequence ID" value="BCJ67355.1"/>
    <property type="molecule type" value="Genomic_DNA"/>
</dbReference>
<evidence type="ECO:0000313" key="1">
    <source>
        <dbReference type="EMBL" id="BCJ67355.1"/>
    </source>
</evidence>
<proteinExistence type="predicted"/>
<dbReference type="Gene3D" id="3.50.50.60">
    <property type="entry name" value="FAD/NAD(P)-binding domain"/>
    <property type="match status" value="1"/>
</dbReference>
<dbReference type="Proteomes" id="UP000680866">
    <property type="component" value="Chromosome"/>
</dbReference>
<name>A0A810N7H3_9ACTN</name>
<gene>
    <name evidence="1" type="ORF">Prubr_43760</name>
</gene>
<organism evidence="1 2">
    <name type="scientific">Polymorphospora rubra</name>
    <dbReference type="NCBI Taxonomy" id="338584"/>
    <lineage>
        <taxon>Bacteria</taxon>
        <taxon>Bacillati</taxon>
        <taxon>Actinomycetota</taxon>
        <taxon>Actinomycetes</taxon>
        <taxon>Micromonosporales</taxon>
        <taxon>Micromonosporaceae</taxon>
        <taxon>Polymorphospora</taxon>
    </lineage>
</organism>
<sequence length="463" mass="49310">MPTTPAVVLGAGIAGLLAAAVLARHPQVGEVTVVERDRLEPGPQPRRGLPQGQHAHVLMSSGARIIESLLPGTTDRWLAAGAHRIGLPDGYVMLLPAGWLPRWSSDHFVISCSRGLLDWVVRQEVLALPGVRLLDRTEATGLRGGRGRVTGVRVEDLDHGTGRTLEAGFVVDATGRGSRAPHWLRSLGAPPVAEDVVDSGLRYATRVFRAPAGAAHRFPIVNVQADPGQDRPGQTAALMPVEDGRWLVTLSGTRGGRPSADEREFVGFARGMRHPVVADLIADADPLGPVTVSNSTANRRRRFERLPVWPDGFVVLGDAVASYNPVYGHGMSVAAHGAAALGTALDGHGLRSGLARTVQRRIAATAAAAWDHATGTDVRFPGARGRPPGRAERALWRYQSRLMRTALDRPEVARQLVDVLTLSAPANRLVRPGIALATLLGPRRPAPDGPTFTAAERAMLSET</sequence>
<protein>
    <recommendedName>
        <fullName evidence="3">Pyridine nucleotide-disulfide oxidoreductase</fullName>
    </recommendedName>
</protein>
<dbReference type="RefSeq" id="WP_212816696.1">
    <property type="nucleotide sequence ID" value="NZ_AP023359.1"/>
</dbReference>
<dbReference type="KEGG" id="pry:Prubr_43760"/>
<dbReference type="PANTHER" id="PTHR43422:SF3">
    <property type="entry name" value="THIAMINE THIAZOLE SYNTHASE"/>
    <property type="match status" value="1"/>
</dbReference>